<dbReference type="GO" id="GO:0048193">
    <property type="term" value="P:Golgi vesicle transport"/>
    <property type="evidence" value="ECO:0007669"/>
    <property type="project" value="InterPro"/>
</dbReference>
<name>A0A0L1IXD7_ASPN3</name>
<proteinExistence type="inferred from homology"/>
<dbReference type="CDD" id="cd15851">
    <property type="entry name" value="SNARE_Syntaxin6"/>
    <property type="match status" value="1"/>
</dbReference>
<dbReference type="OrthoDB" id="546861at2759"/>
<dbReference type="SUPFAM" id="SSF47661">
    <property type="entry name" value="t-snare proteins"/>
    <property type="match status" value="1"/>
</dbReference>
<comment type="caution">
    <text evidence="15">The sequence shown here is derived from an EMBL/GenBank/DDBJ whole genome shotgun (WGS) entry which is preliminary data.</text>
</comment>
<keyword evidence="16" id="KW-1185">Reference proteome</keyword>
<feature type="coiled-coil region" evidence="11">
    <location>
        <begin position="40"/>
        <end position="74"/>
    </location>
</feature>
<evidence type="ECO:0000256" key="2">
    <source>
        <dbReference type="ARBA" id="ARBA00009063"/>
    </source>
</evidence>
<feature type="region of interest" description="Disordered" evidence="12">
    <location>
        <begin position="106"/>
        <end position="139"/>
    </location>
</feature>
<dbReference type="SUPFAM" id="SSF58038">
    <property type="entry name" value="SNARE fusion complex"/>
    <property type="match status" value="1"/>
</dbReference>
<dbReference type="Gene3D" id="1.20.5.110">
    <property type="match status" value="1"/>
</dbReference>
<dbReference type="GO" id="GO:0000139">
    <property type="term" value="C:Golgi membrane"/>
    <property type="evidence" value="ECO:0007669"/>
    <property type="project" value="UniProtKB-SubCell"/>
</dbReference>
<evidence type="ECO:0000256" key="5">
    <source>
        <dbReference type="ARBA" id="ARBA00022927"/>
    </source>
</evidence>
<dbReference type="GO" id="GO:0015031">
    <property type="term" value="P:protein transport"/>
    <property type="evidence" value="ECO:0007669"/>
    <property type="project" value="UniProtKB-KW"/>
</dbReference>
<evidence type="ECO:0000313" key="16">
    <source>
        <dbReference type="Proteomes" id="UP000037505"/>
    </source>
</evidence>
<gene>
    <name evidence="15" type="ORF">ANOM_006601</name>
</gene>
<keyword evidence="7" id="KW-0333">Golgi apparatus</keyword>
<evidence type="ECO:0000256" key="6">
    <source>
        <dbReference type="ARBA" id="ARBA00022989"/>
    </source>
</evidence>
<dbReference type="SMART" id="SM00397">
    <property type="entry name" value="t_SNARE"/>
    <property type="match status" value="1"/>
</dbReference>
<evidence type="ECO:0000256" key="1">
    <source>
        <dbReference type="ARBA" id="ARBA00004409"/>
    </source>
</evidence>
<reference evidence="15 16" key="1">
    <citation type="submission" date="2014-06" db="EMBL/GenBank/DDBJ databases">
        <title>The Genome of the Aflatoxigenic Filamentous Fungus Aspergillus nomius.</title>
        <authorList>
            <person name="Moore M.G."/>
            <person name="Shannon B.M."/>
            <person name="Brian M.M."/>
        </authorList>
    </citation>
    <scope>NUCLEOTIDE SEQUENCE [LARGE SCALE GENOMIC DNA]</scope>
    <source>
        <strain evidence="15 16">NRRL 13137</strain>
    </source>
</reference>
<evidence type="ECO:0000259" key="14">
    <source>
        <dbReference type="PROSITE" id="PS50192"/>
    </source>
</evidence>
<organism evidence="15 16">
    <name type="scientific">Aspergillus nomiae NRRL (strain ATCC 15546 / NRRL 13137 / CBS 260.88 / M93)</name>
    <dbReference type="NCBI Taxonomy" id="1509407"/>
    <lineage>
        <taxon>Eukaryota</taxon>
        <taxon>Fungi</taxon>
        <taxon>Dikarya</taxon>
        <taxon>Ascomycota</taxon>
        <taxon>Pezizomycotina</taxon>
        <taxon>Eurotiomycetes</taxon>
        <taxon>Eurotiomycetidae</taxon>
        <taxon>Eurotiales</taxon>
        <taxon>Aspergillaceae</taxon>
        <taxon>Aspergillus</taxon>
        <taxon>Aspergillus subgen. Circumdati</taxon>
    </lineage>
</organism>
<dbReference type="PROSITE" id="PS50192">
    <property type="entry name" value="T_SNARE"/>
    <property type="match status" value="1"/>
</dbReference>
<dbReference type="InterPro" id="IPR000727">
    <property type="entry name" value="T_SNARE_dom"/>
</dbReference>
<comment type="subcellular location">
    <subcellularLocation>
        <location evidence="1">Golgi apparatus membrane</location>
        <topology evidence="1">Single-pass type IV membrane protein</topology>
    </subcellularLocation>
</comment>
<feature type="domain" description="T-SNARE coiled-coil homology" evidence="14">
    <location>
        <begin position="157"/>
        <end position="219"/>
    </location>
</feature>
<dbReference type="GeneID" id="26808405"/>
<dbReference type="InterPro" id="IPR015260">
    <property type="entry name" value="Syntaxin-6/10/61_N"/>
</dbReference>
<evidence type="ECO:0000256" key="10">
    <source>
        <dbReference type="ARBA" id="ARBA00073343"/>
    </source>
</evidence>
<comment type="similarity">
    <text evidence="2">Belongs to the syntaxin family.</text>
</comment>
<evidence type="ECO:0000256" key="13">
    <source>
        <dbReference type="SAM" id="Phobius"/>
    </source>
</evidence>
<dbReference type="Gene3D" id="1.20.58.90">
    <property type="match status" value="1"/>
</dbReference>
<evidence type="ECO:0000256" key="11">
    <source>
        <dbReference type="SAM" id="Coils"/>
    </source>
</evidence>
<feature type="transmembrane region" description="Helical" evidence="13">
    <location>
        <begin position="227"/>
        <end position="248"/>
    </location>
</feature>
<keyword evidence="4 13" id="KW-0812">Transmembrane</keyword>
<evidence type="ECO:0000256" key="3">
    <source>
        <dbReference type="ARBA" id="ARBA00022448"/>
    </source>
</evidence>
<evidence type="ECO:0000313" key="15">
    <source>
        <dbReference type="EMBL" id="KNG84159.1"/>
    </source>
</evidence>
<evidence type="ECO:0000256" key="12">
    <source>
        <dbReference type="SAM" id="MobiDB-lite"/>
    </source>
</evidence>
<keyword evidence="6 13" id="KW-1133">Transmembrane helix</keyword>
<evidence type="ECO:0000256" key="4">
    <source>
        <dbReference type="ARBA" id="ARBA00022692"/>
    </source>
</evidence>
<protein>
    <recommendedName>
        <fullName evidence="10">t-SNARE affecting a late Golgi compartment protein 1</fullName>
    </recommendedName>
</protein>
<keyword evidence="5" id="KW-0653">Protein transport</keyword>
<dbReference type="STRING" id="1509407.A0A0L1IXD7"/>
<dbReference type="Proteomes" id="UP000037505">
    <property type="component" value="Unassembled WGS sequence"/>
</dbReference>
<dbReference type="RefSeq" id="XP_015405082.1">
    <property type="nucleotide sequence ID" value="XM_015551857.1"/>
</dbReference>
<keyword evidence="8 11" id="KW-0175">Coiled coil</keyword>
<dbReference type="EMBL" id="JNOM01000224">
    <property type="protein sequence ID" value="KNG84159.1"/>
    <property type="molecule type" value="Genomic_DNA"/>
</dbReference>
<dbReference type="FunFam" id="1.20.58.90:FF:000012">
    <property type="entry name" value="SNARE domain protein"/>
    <property type="match status" value="1"/>
</dbReference>
<dbReference type="CDD" id="cd21442">
    <property type="entry name" value="SNARE_NTD_STX6-like"/>
    <property type="match status" value="1"/>
</dbReference>
<dbReference type="PANTHER" id="PTHR12791">
    <property type="entry name" value="GOLGI SNARE BET1-RELATED"/>
    <property type="match status" value="1"/>
</dbReference>
<evidence type="ECO:0000256" key="7">
    <source>
        <dbReference type="ARBA" id="ARBA00023034"/>
    </source>
</evidence>
<keyword evidence="9 13" id="KW-0472">Membrane</keyword>
<dbReference type="AlphaFoldDB" id="A0A0L1IXD7"/>
<evidence type="ECO:0000256" key="9">
    <source>
        <dbReference type="ARBA" id="ARBA00023136"/>
    </source>
</evidence>
<evidence type="ECO:0000256" key="8">
    <source>
        <dbReference type="ARBA" id="ARBA00023054"/>
    </source>
</evidence>
<sequence length="249" mass="27784">MDHADPFLHVQADVLATLQTTRPLFSSYLRIRSLAKSPSNPELQQARSELETTLTELTADLDDLVESVRAIEQDPYRYGLELEEVQRRRKLVEDVGGEIEQMREELQKAVSSAAPGNATGNSSSGLPNPADFDNVLSPSADDRGDDYYAALEQQRQMELMHEQDEQLDGVFRTVGNLRQQADDMGRELEEQAVMIGEVDTLADRVGGKLQSGMSKIKYIVRKNEDTMSSFCIAVLIFVLVLLLILLIAL</sequence>
<keyword evidence="3" id="KW-0813">Transport</keyword>
<dbReference type="InterPro" id="IPR010989">
    <property type="entry name" value="SNARE"/>
</dbReference>
<accession>A0A0L1IXD7</accession>
<dbReference type="Pfam" id="PF09177">
    <property type="entry name" value="STX6_10_61_N"/>
    <property type="match status" value="1"/>
</dbReference>
<dbReference type="FunFam" id="1.20.5.110:FF:000006">
    <property type="entry name" value="Syntaxin 6"/>
    <property type="match status" value="1"/>
</dbReference>